<comment type="caution">
    <text evidence="2">The sequence shown here is derived from an EMBL/GenBank/DDBJ whole genome shotgun (WGS) entry which is preliminary data.</text>
</comment>
<evidence type="ECO:0000256" key="1">
    <source>
        <dbReference type="SAM" id="MobiDB-lite"/>
    </source>
</evidence>
<proteinExistence type="predicted"/>
<keyword evidence="3" id="KW-1185">Reference proteome</keyword>
<evidence type="ECO:0000313" key="2">
    <source>
        <dbReference type="EMBL" id="RLM55124.1"/>
    </source>
</evidence>
<accession>A0A3L6PFT3</accession>
<feature type="region of interest" description="Disordered" evidence="1">
    <location>
        <begin position="21"/>
        <end position="47"/>
    </location>
</feature>
<evidence type="ECO:0000313" key="3">
    <source>
        <dbReference type="Proteomes" id="UP000275267"/>
    </source>
</evidence>
<sequence length="261" mass="28596">MPSVIRRPAVERFGRRAVEDIDSRHHRLAPEDSRHPPLLEEGPSHPHNRLVAPLDDAVLLRAVRRGVVALNALINAVRHEFSRREFAAVVGAHHAQLAAALRLRSSLRAPDGVRSLSLAAEKYHPHVAGEIVDEQQEVTSSSRCGRCHRATQVPVHELEPLLGSEARLLGKGEQPLLRQHADIAELLHVVEAWQASHHLLGTEPLQGLEVKVPEALVPLPRLVIPTSSEAEGLCHLHIKDVESICASGYLGKKATMAIPNP</sequence>
<protein>
    <submittedName>
        <fullName evidence="2">Uncharacterized protein</fullName>
    </submittedName>
</protein>
<reference evidence="3" key="1">
    <citation type="journal article" date="2019" name="Nat. Commun.">
        <title>The genome of broomcorn millet.</title>
        <authorList>
            <person name="Zou C."/>
            <person name="Miki D."/>
            <person name="Li D."/>
            <person name="Tang Q."/>
            <person name="Xiao L."/>
            <person name="Rajput S."/>
            <person name="Deng P."/>
            <person name="Jia W."/>
            <person name="Huang R."/>
            <person name="Zhang M."/>
            <person name="Sun Y."/>
            <person name="Hu J."/>
            <person name="Fu X."/>
            <person name="Schnable P.S."/>
            <person name="Li F."/>
            <person name="Zhang H."/>
            <person name="Feng B."/>
            <person name="Zhu X."/>
            <person name="Liu R."/>
            <person name="Schnable J.C."/>
            <person name="Zhu J.-K."/>
            <person name="Zhang H."/>
        </authorList>
    </citation>
    <scope>NUCLEOTIDE SEQUENCE [LARGE SCALE GENOMIC DNA]</scope>
</reference>
<dbReference type="Proteomes" id="UP000275267">
    <property type="component" value="Unassembled WGS sequence"/>
</dbReference>
<dbReference type="OrthoDB" id="721016at2759"/>
<dbReference type="AlphaFoldDB" id="A0A3L6PFT3"/>
<feature type="compositionally biased region" description="Basic and acidic residues" evidence="1">
    <location>
        <begin position="21"/>
        <end position="44"/>
    </location>
</feature>
<gene>
    <name evidence="2" type="ORF">C2845_PM10G19930</name>
</gene>
<organism evidence="2 3">
    <name type="scientific">Panicum miliaceum</name>
    <name type="common">Proso millet</name>
    <name type="synonym">Broomcorn millet</name>
    <dbReference type="NCBI Taxonomy" id="4540"/>
    <lineage>
        <taxon>Eukaryota</taxon>
        <taxon>Viridiplantae</taxon>
        <taxon>Streptophyta</taxon>
        <taxon>Embryophyta</taxon>
        <taxon>Tracheophyta</taxon>
        <taxon>Spermatophyta</taxon>
        <taxon>Magnoliopsida</taxon>
        <taxon>Liliopsida</taxon>
        <taxon>Poales</taxon>
        <taxon>Poaceae</taxon>
        <taxon>PACMAD clade</taxon>
        <taxon>Panicoideae</taxon>
        <taxon>Panicodae</taxon>
        <taxon>Paniceae</taxon>
        <taxon>Panicinae</taxon>
        <taxon>Panicum</taxon>
        <taxon>Panicum sect. Panicum</taxon>
    </lineage>
</organism>
<name>A0A3L6PFT3_PANMI</name>
<dbReference type="EMBL" id="PQIB02000018">
    <property type="protein sequence ID" value="RLM55124.1"/>
    <property type="molecule type" value="Genomic_DNA"/>
</dbReference>